<protein>
    <submittedName>
        <fullName evidence="1">HAD-like domain-containing protein</fullName>
    </submittedName>
</protein>
<dbReference type="InterPro" id="IPR036412">
    <property type="entry name" value="HAD-like_sf"/>
</dbReference>
<evidence type="ECO:0000313" key="2">
    <source>
        <dbReference type="Proteomes" id="UP001215280"/>
    </source>
</evidence>
<dbReference type="SUPFAM" id="SSF56784">
    <property type="entry name" value="HAD-like"/>
    <property type="match status" value="1"/>
</dbReference>
<sequence>MKIRLVTFDLLHTLVTPRYPIHVQYARAFEPYLGPLNPDSLKRSFGIALRELQAEKPAYGGDDPTSWWSAVIKRTALGAGADAKVLDASLSAIVPQLMASFSTKEGYKVFDDALPILHTLHNDLRVHTAVVSNADYRMLSVLEDLDFPSYLSPILLSDGEGVEKPAPEIFLRALRRVNGEQETPIVPAECLHVGDELECDYNGAMNAGMNALLLERSGAEQQEHGVEGQSIQTVKDMYEVLEWMRARS</sequence>
<organism evidence="1 2">
    <name type="scientific">Mycena maculata</name>
    <dbReference type="NCBI Taxonomy" id="230809"/>
    <lineage>
        <taxon>Eukaryota</taxon>
        <taxon>Fungi</taxon>
        <taxon>Dikarya</taxon>
        <taxon>Basidiomycota</taxon>
        <taxon>Agaricomycotina</taxon>
        <taxon>Agaricomycetes</taxon>
        <taxon>Agaricomycetidae</taxon>
        <taxon>Agaricales</taxon>
        <taxon>Marasmiineae</taxon>
        <taxon>Mycenaceae</taxon>
        <taxon>Mycena</taxon>
    </lineage>
</organism>
<dbReference type="AlphaFoldDB" id="A0AAD7JR24"/>
<dbReference type="Gene3D" id="3.40.50.1000">
    <property type="entry name" value="HAD superfamily/HAD-like"/>
    <property type="match status" value="1"/>
</dbReference>
<gene>
    <name evidence="1" type="ORF">DFH07DRAFT_735480</name>
</gene>
<name>A0AAD7JR24_9AGAR</name>
<dbReference type="InterPro" id="IPR051828">
    <property type="entry name" value="HAD-like_hydrolase_domain"/>
</dbReference>
<dbReference type="Gene3D" id="1.10.150.720">
    <property type="entry name" value="Haloacid dehalogenase-like hydrolase"/>
    <property type="match status" value="1"/>
</dbReference>
<dbReference type="InterPro" id="IPR044924">
    <property type="entry name" value="HAD-SF_hydro_IA_REG-2-like_cap"/>
</dbReference>
<dbReference type="InterPro" id="IPR023214">
    <property type="entry name" value="HAD_sf"/>
</dbReference>
<dbReference type="SFLD" id="SFLDS00003">
    <property type="entry name" value="Haloacid_Dehalogenase"/>
    <property type="match status" value="1"/>
</dbReference>
<dbReference type="InterPro" id="IPR006439">
    <property type="entry name" value="HAD-SF_hydro_IA"/>
</dbReference>
<dbReference type="GO" id="GO:0016791">
    <property type="term" value="F:phosphatase activity"/>
    <property type="evidence" value="ECO:0007669"/>
    <property type="project" value="UniProtKB-ARBA"/>
</dbReference>
<dbReference type="PANTHER" id="PTHR46191:SF2">
    <property type="entry name" value="HALOACID DEHALOGENASE-LIKE HYDROLASE DOMAIN-CONTAINING PROTEIN 3"/>
    <property type="match status" value="1"/>
</dbReference>
<proteinExistence type="predicted"/>
<dbReference type="GO" id="GO:0005634">
    <property type="term" value="C:nucleus"/>
    <property type="evidence" value="ECO:0007669"/>
    <property type="project" value="TreeGrafter"/>
</dbReference>
<dbReference type="Pfam" id="PF00702">
    <property type="entry name" value="Hydrolase"/>
    <property type="match status" value="1"/>
</dbReference>
<keyword evidence="2" id="KW-1185">Reference proteome</keyword>
<comment type="caution">
    <text evidence="1">The sequence shown here is derived from an EMBL/GenBank/DDBJ whole genome shotgun (WGS) entry which is preliminary data.</text>
</comment>
<accession>A0AAD7JR24</accession>
<reference evidence="1" key="1">
    <citation type="submission" date="2023-03" db="EMBL/GenBank/DDBJ databases">
        <title>Massive genome expansion in bonnet fungi (Mycena s.s.) driven by repeated elements and novel gene families across ecological guilds.</title>
        <authorList>
            <consortium name="Lawrence Berkeley National Laboratory"/>
            <person name="Harder C.B."/>
            <person name="Miyauchi S."/>
            <person name="Viragh M."/>
            <person name="Kuo A."/>
            <person name="Thoen E."/>
            <person name="Andreopoulos B."/>
            <person name="Lu D."/>
            <person name="Skrede I."/>
            <person name="Drula E."/>
            <person name="Henrissat B."/>
            <person name="Morin E."/>
            <person name="Kohler A."/>
            <person name="Barry K."/>
            <person name="LaButti K."/>
            <person name="Morin E."/>
            <person name="Salamov A."/>
            <person name="Lipzen A."/>
            <person name="Mereny Z."/>
            <person name="Hegedus B."/>
            <person name="Baldrian P."/>
            <person name="Stursova M."/>
            <person name="Weitz H."/>
            <person name="Taylor A."/>
            <person name="Grigoriev I.V."/>
            <person name="Nagy L.G."/>
            <person name="Martin F."/>
            <person name="Kauserud H."/>
        </authorList>
    </citation>
    <scope>NUCLEOTIDE SEQUENCE</scope>
    <source>
        <strain evidence="1">CBHHK188m</strain>
    </source>
</reference>
<dbReference type="Proteomes" id="UP001215280">
    <property type="component" value="Unassembled WGS sequence"/>
</dbReference>
<evidence type="ECO:0000313" key="1">
    <source>
        <dbReference type="EMBL" id="KAJ7770131.1"/>
    </source>
</evidence>
<dbReference type="PANTHER" id="PTHR46191">
    <property type="match status" value="1"/>
</dbReference>
<dbReference type="EMBL" id="JARJLG010000024">
    <property type="protein sequence ID" value="KAJ7770131.1"/>
    <property type="molecule type" value="Genomic_DNA"/>
</dbReference>
<dbReference type="SFLD" id="SFLDG01129">
    <property type="entry name" value="C1.5:_HAD__Beta-PGM__Phosphata"/>
    <property type="match status" value="1"/>
</dbReference>
<dbReference type="NCBIfam" id="TIGR01549">
    <property type="entry name" value="HAD-SF-IA-v1"/>
    <property type="match status" value="1"/>
</dbReference>